<gene>
    <name evidence="1" type="ORF">CSSPJE1EN1_LOCUS28246</name>
</gene>
<keyword evidence="2" id="KW-1185">Reference proteome</keyword>
<proteinExistence type="predicted"/>
<dbReference type="EMBL" id="CAXAQS010000718">
    <property type="protein sequence ID" value="CAK9252868.1"/>
    <property type="molecule type" value="Genomic_DNA"/>
</dbReference>
<evidence type="ECO:0000313" key="1">
    <source>
        <dbReference type="EMBL" id="CAK9252868.1"/>
    </source>
</evidence>
<name>A0ABP0VG86_9BRYO</name>
<comment type="caution">
    <text evidence="1">The sequence shown here is derived from an EMBL/GenBank/DDBJ whole genome shotgun (WGS) entry which is preliminary data.</text>
</comment>
<reference evidence="1" key="1">
    <citation type="submission" date="2024-02" db="EMBL/GenBank/DDBJ databases">
        <authorList>
            <consortium name="ELIXIR-Norway"/>
            <consortium name="Elixir Norway"/>
        </authorList>
    </citation>
    <scope>NUCLEOTIDE SEQUENCE</scope>
</reference>
<organism evidence="1 2">
    <name type="scientific">Sphagnum jensenii</name>
    <dbReference type="NCBI Taxonomy" id="128206"/>
    <lineage>
        <taxon>Eukaryota</taxon>
        <taxon>Viridiplantae</taxon>
        <taxon>Streptophyta</taxon>
        <taxon>Embryophyta</taxon>
        <taxon>Bryophyta</taxon>
        <taxon>Sphagnophytina</taxon>
        <taxon>Sphagnopsida</taxon>
        <taxon>Sphagnales</taxon>
        <taxon>Sphagnaceae</taxon>
        <taxon>Sphagnum</taxon>
    </lineage>
</organism>
<accession>A0ABP0VG86</accession>
<sequence length="367" mass="41023">MLSSDCENCKSHVGQIGVSILQQWVTLNQIHYETHPPRGTNIELDLKNADIKYRFISLINPWGTPLLEEVVLTGFRVTVIDNDKTPGEPIDFIQSDSLAAILNKLPLIKIDRVLLKDCLFTYRQTAVDGAVGEIHISKINGLLSSFGTRQLFSPKKAQVNLSALLEQSGKLEISAEWNLFSDDDHGRISIGVSHLKIAELNSYFGPHEKAQLSGSLEHFSTQLDLANESISGQVDSQVAQEGAVQSQSDLHKETKRVIQNAPGLTDQQRSQLAVLRRTTHTQVDQNNQESLKLRAALLKDLVASNYKQDEVDLIKSRMKDLSDKRLSLMFNAVDQANKILGHPAEDYHQIVDVFYDDMISTNSERGR</sequence>
<dbReference type="Proteomes" id="UP001497444">
    <property type="component" value="Unassembled WGS sequence"/>
</dbReference>
<protein>
    <submittedName>
        <fullName evidence="1">Uncharacterized protein</fullName>
    </submittedName>
</protein>
<evidence type="ECO:0000313" key="2">
    <source>
        <dbReference type="Proteomes" id="UP001497444"/>
    </source>
</evidence>